<gene>
    <name evidence="2" type="ORF">EYF80_008879</name>
</gene>
<dbReference type="Proteomes" id="UP000314294">
    <property type="component" value="Unassembled WGS sequence"/>
</dbReference>
<feature type="compositionally biased region" description="Basic and acidic residues" evidence="1">
    <location>
        <begin position="177"/>
        <end position="190"/>
    </location>
</feature>
<comment type="caution">
    <text evidence="2">The sequence shown here is derived from an EMBL/GenBank/DDBJ whole genome shotgun (WGS) entry which is preliminary data.</text>
</comment>
<evidence type="ECO:0000313" key="3">
    <source>
        <dbReference type="Proteomes" id="UP000314294"/>
    </source>
</evidence>
<keyword evidence="3" id="KW-1185">Reference proteome</keyword>
<reference evidence="2 3" key="1">
    <citation type="submission" date="2019-03" db="EMBL/GenBank/DDBJ databases">
        <title>First draft genome of Liparis tanakae, snailfish: a comprehensive survey of snailfish specific genes.</title>
        <authorList>
            <person name="Kim W."/>
            <person name="Song I."/>
            <person name="Jeong J.-H."/>
            <person name="Kim D."/>
            <person name="Kim S."/>
            <person name="Ryu S."/>
            <person name="Song J.Y."/>
            <person name="Lee S.K."/>
        </authorList>
    </citation>
    <scope>NUCLEOTIDE SEQUENCE [LARGE SCALE GENOMIC DNA]</scope>
    <source>
        <tissue evidence="2">Muscle</tissue>
    </source>
</reference>
<evidence type="ECO:0000313" key="2">
    <source>
        <dbReference type="EMBL" id="TNN80874.1"/>
    </source>
</evidence>
<evidence type="ECO:0000256" key="1">
    <source>
        <dbReference type="SAM" id="MobiDB-lite"/>
    </source>
</evidence>
<name>A0A4Z2ITL6_9TELE</name>
<dbReference type="EMBL" id="SRLO01000050">
    <property type="protein sequence ID" value="TNN80874.1"/>
    <property type="molecule type" value="Genomic_DNA"/>
</dbReference>
<feature type="region of interest" description="Disordered" evidence="1">
    <location>
        <begin position="164"/>
        <end position="190"/>
    </location>
</feature>
<proteinExistence type="predicted"/>
<protein>
    <submittedName>
        <fullName evidence="2">Uncharacterized protein</fullName>
    </submittedName>
</protein>
<sequence>MFYSGGVGHNLALIYLKEVTCRNTMSDSCDADLQFLQIVSDLTLFGIVGKEKREGRKEARGILGKRLEVQQAWTNPPLNFLHLRKSALPLPPWQKQMQKWRWCRLEEGRHHCYHGFDYRRYRAGSGSAHSCPNMVARWQNEACVTSSHFVPLAGFHGNYLQPVSPQKPSVIRSPRPPMERSKARAPENRKSNQLLDFLVRRVSFWRTEPAEAPRPRFLSQNT</sequence>
<accession>A0A4Z2ITL6</accession>
<organism evidence="2 3">
    <name type="scientific">Liparis tanakae</name>
    <name type="common">Tanaka's snailfish</name>
    <dbReference type="NCBI Taxonomy" id="230148"/>
    <lineage>
        <taxon>Eukaryota</taxon>
        <taxon>Metazoa</taxon>
        <taxon>Chordata</taxon>
        <taxon>Craniata</taxon>
        <taxon>Vertebrata</taxon>
        <taxon>Euteleostomi</taxon>
        <taxon>Actinopterygii</taxon>
        <taxon>Neopterygii</taxon>
        <taxon>Teleostei</taxon>
        <taxon>Neoteleostei</taxon>
        <taxon>Acanthomorphata</taxon>
        <taxon>Eupercaria</taxon>
        <taxon>Perciformes</taxon>
        <taxon>Cottioidei</taxon>
        <taxon>Cottales</taxon>
        <taxon>Liparidae</taxon>
        <taxon>Liparis</taxon>
    </lineage>
</organism>
<dbReference type="AlphaFoldDB" id="A0A4Z2ITL6"/>